<proteinExistence type="predicted"/>
<organism evidence="2 3">
    <name type="scientific">Oceanobacillus bengalensis</name>
    <dbReference type="NCBI Taxonomy" id="1435466"/>
    <lineage>
        <taxon>Bacteria</taxon>
        <taxon>Bacillati</taxon>
        <taxon>Bacillota</taxon>
        <taxon>Bacilli</taxon>
        <taxon>Bacillales</taxon>
        <taxon>Bacillaceae</taxon>
        <taxon>Oceanobacillus</taxon>
    </lineage>
</organism>
<comment type="caution">
    <text evidence="2">The sequence shown here is derived from an EMBL/GenBank/DDBJ whole genome shotgun (WGS) entry which is preliminary data.</text>
</comment>
<dbReference type="RefSeq" id="WP_121134581.1">
    <property type="nucleotide sequence ID" value="NZ_JBHUFK010000031.1"/>
</dbReference>
<evidence type="ECO:0000256" key="1">
    <source>
        <dbReference type="SAM" id="Phobius"/>
    </source>
</evidence>
<keyword evidence="1" id="KW-0812">Transmembrane</keyword>
<dbReference type="EMBL" id="RBZO01000050">
    <property type="protein sequence ID" value="RKQ12079.1"/>
    <property type="molecule type" value="Genomic_DNA"/>
</dbReference>
<protein>
    <submittedName>
        <fullName evidence="2">Sigma-w pathway protein ysdB</fullName>
    </submittedName>
</protein>
<gene>
    <name evidence="2" type="ORF">D8M05_18985</name>
</gene>
<keyword evidence="1" id="KW-0472">Membrane</keyword>
<reference evidence="2 3" key="1">
    <citation type="journal article" date="2015" name="Antonie Van Leeuwenhoek">
        <title>Oceanobacillus bengalensis sp. nov., a bacterium isolated from seawater of the Bay of Bengal.</title>
        <authorList>
            <person name="Yongchang O."/>
            <person name="Xiang W."/>
            <person name="Wang G."/>
        </authorList>
    </citation>
    <scope>NUCLEOTIDE SEQUENCE [LARGE SCALE GENOMIC DNA]</scope>
    <source>
        <strain evidence="2 3">MCCC 1K00260</strain>
    </source>
</reference>
<feature type="transmembrane region" description="Helical" evidence="1">
    <location>
        <begin position="6"/>
        <end position="26"/>
    </location>
</feature>
<evidence type="ECO:0000313" key="3">
    <source>
        <dbReference type="Proteomes" id="UP000281813"/>
    </source>
</evidence>
<accession>A0A494YRH8</accession>
<sequence>MVIILFRILILVAIVLLVYTAVQYLNNPRRRLNIAKAAKEYYLFDEPNNSKKNFQFVYKGCLFEGEKYLGTTEDSFEVVNIHISVKEAMELKGFTREDLYFLENEILLRYPHAKIKWNHPINELLLTNLD</sequence>
<dbReference type="Proteomes" id="UP000281813">
    <property type="component" value="Unassembled WGS sequence"/>
</dbReference>
<dbReference type="OrthoDB" id="2735026at2"/>
<evidence type="ECO:0000313" key="2">
    <source>
        <dbReference type="EMBL" id="RKQ12079.1"/>
    </source>
</evidence>
<dbReference type="AlphaFoldDB" id="A0A494YRH8"/>
<name>A0A494YRH8_9BACI</name>
<keyword evidence="3" id="KW-1185">Reference proteome</keyword>
<keyword evidence="1" id="KW-1133">Transmembrane helix</keyword>